<evidence type="ECO:0000313" key="1">
    <source>
        <dbReference type="EMBL" id="ROR01902.1"/>
    </source>
</evidence>
<sequence length="139" mass="15502">MTPSAKGQPLSPETVRDAAQRLLELVQQETQILAQKDYSALWELFPEKERLAHRLVDALRLQSREAQTSGHAVEAATNDHSVRDTLRRIEAINEANGRYMAELLTIHQELLSLLVPQTYDHGAHKALPAIKGCGLETEA</sequence>
<dbReference type="SUPFAM" id="SSF140566">
    <property type="entry name" value="FlgN-like"/>
    <property type="match status" value="1"/>
</dbReference>
<accession>A0A3N1VNU4</accession>
<dbReference type="AlphaFoldDB" id="A0A3N1VNU4"/>
<comment type="caution">
    <text evidence="1">The sequence shown here is derived from an EMBL/GenBank/DDBJ whole genome shotgun (WGS) entry which is preliminary data.</text>
</comment>
<gene>
    <name evidence="1" type="ORF">EDC27_1096</name>
</gene>
<dbReference type="EMBL" id="RJVA01000010">
    <property type="protein sequence ID" value="ROR01902.1"/>
    <property type="molecule type" value="Genomic_DNA"/>
</dbReference>
<dbReference type="RefSeq" id="WP_170161618.1">
    <property type="nucleotide sequence ID" value="NZ_RJVA01000010.1"/>
</dbReference>
<protein>
    <submittedName>
        <fullName evidence="1">FlgN protein</fullName>
    </submittedName>
</protein>
<dbReference type="Proteomes" id="UP000276223">
    <property type="component" value="Unassembled WGS sequence"/>
</dbReference>
<keyword evidence="2" id="KW-1185">Reference proteome</keyword>
<name>A0A3N1VNU4_9BACT</name>
<reference evidence="1 2" key="1">
    <citation type="submission" date="2018-11" db="EMBL/GenBank/DDBJ databases">
        <title>Genomic Encyclopedia of Type Strains, Phase IV (KMG-IV): sequencing the most valuable type-strain genomes for metagenomic binning, comparative biology and taxonomic classification.</title>
        <authorList>
            <person name="Goeker M."/>
        </authorList>
    </citation>
    <scope>NUCLEOTIDE SEQUENCE [LARGE SCALE GENOMIC DNA]</scope>
    <source>
        <strain evidence="1 2">DSM 22027</strain>
    </source>
</reference>
<dbReference type="InterPro" id="IPR036679">
    <property type="entry name" value="FlgN-like_sf"/>
</dbReference>
<dbReference type="GO" id="GO:0044780">
    <property type="term" value="P:bacterial-type flagellum assembly"/>
    <property type="evidence" value="ECO:0007669"/>
    <property type="project" value="InterPro"/>
</dbReference>
<proteinExistence type="predicted"/>
<organism evidence="1 2">
    <name type="scientific">Desulfosoma caldarium</name>
    <dbReference type="NCBI Taxonomy" id="610254"/>
    <lineage>
        <taxon>Bacteria</taxon>
        <taxon>Pseudomonadati</taxon>
        <taxon>Thermodesulfobacteriota</taxon>
        <taxon>Syntrophobacteria</taxon>
        <taxon>Syntrophobacterales</taxon>
        <taxon>Syntrophobacteraceae</taxon>
        <taxon>Desulfosoma</taxon>
    </lineage>
</organism>
<evidence type="ECO:0000313" key="2">
    <source>
        <dbReference type="Proteomes" id="UP000276223"/>
    </source>
</evidence>